<dbReference type="Proteomes" id="UP001165297">
    <property type="component" value="Unassembled WGS sequence"/>
</dbReference>
<evidence type="ECO:0000256" key="1">
    <source>
        <dbReference type="SAM" id="SignalP"/>
    </source>
</evidence>
<keyword evidence="1" id="KW-0732">Signal</keyword>
<feature type="chain" id="PRO_5046507165" description="DUF3575 domain-containing protein" evidence="1">
    <location>
        <begin position="20"/>
        <end position="210"/>
    </location>
</feature>
<accession>A0ABS8AFM4</accession>
<evidence type="ECO:0000313" key="2">
    <source>
        <dbReference type="EMBL" id="MCB2378899.1"/>
    </source>
</evidence>
<protein>
    <recommendedName>
        <fullName evidence="4">DUF3575 domain-containing protein</fullName>
    </recommendedName>
</protein>
<evidence type="ECO:0008006" key="4">
    <source>
        <dbReference type="Google" id="ProtNLM"/>
    </source>
</evidence>
<feature type="signal peptide" evidence="1">
    <location>
        <begin position="1"/>
        <end position="19"/>
    </location>
</feature>
<keyword evidence="3" id="KW-1185">Reference proteome</keyword>
<reference evidence="2" key="1">
    <citation type="submission" date="2021-10" db="EMBL/GenBank/DDBJ databases">
        <authorList>
            <person name="Dean J.D."/>
            <person name="Kim M.K."/>
            <person name="Newey C.N."/>
            <person name="Stoker T.S."/>
            <person name="Thompson D.W."/>
            <person name="Grose J.H."/>
        </authorList>
    </citation>
    <scope>NUCLEOTIDE SEQUENCE</scope>
    <source>
        <strain evidence="2">BT635</strain>
    </source>
</reference>
<dbReference type="EMBL" id="JAJADQ010000007">
    <property type="protein sequence ID" value="MCB2378899.1"/>
    <property type="molecule type" value="Genomic_DNA"/>
</dbReference>
<comment type="caution">
    <text evidence="2">The sequence shown here is derived from an EMBL/GenBank/DDBJ whole genome shotgun (WGS) entry which is preliminary data.</text>
</comment>
<gene>
    <name evidence="2" type="ORF">LGH70_14955</name>
</gene>
<evidence type="ECO:0000313" key="3">
    <source>
        <dbReference type="Proteomes" id="UP001165297"/>
    </source>
</evidence>
<sequence>MKPLALAALLSLTAATSQAQDSTRVRNTIWASPAEAFYKQQVGYERLLNDSYSLGIQGANYSGFNGRYKGWNVTVLGRRYVKRQAPWLRKQAPFGLYYQVQAAVYQHDQHLTIYAKNGRQDGYAPIDYRWRGLGVGGGAGLGYRTPILRQAFSNHLSMDIMLGVRYYAWPKSQYNEAEFEERSFLGGDFDWYMAGPGSWYHGLLAVGYSF</sequence>
<organism evidence="2 3">
    <name type="scientific">Hymenobacter nitidus</name>
    <dbReference type="NCBI Taxonomy" id="2880929"/>
    <lineage>
        <taxon>Bacteria</taxon>
        <taxon>Pseudomonadati</taxon>
        <taxon>Bacteroidota</taxon>
        <taxon>Cytophagia</taxon>
        <taxon>Cytophagales</taxon>
        <taxon>Hymenobacteraceae</taxon>
        <taxon>Hymenobacter</taxon>
    </lineage>
</organism>
<proteinExistence type="predicted"/>
<name>A0ABS8AFM4_9BACT</name>
<dbReference type="RefSeq" id="WP_226187139.1">
    <property type="nucleotide sequence ID" value="NZ_JAJADQ010000007.1"/>
</dbReference>